<dbReference type="PANTHER" id="PTHR48111:SF1">
    <property type="entry name" value="TWO-COMPONENT RESPONSE REGULATOR ORR33"/>
    <property type="match status" value="1"/>
</dbReference>
<dbReference type="AlphaFoldDB" id="A0A0M0LGW4"/>
<dbReference type="EMBL" id="LILC01000002">
    <property type="protein sequence ID" value="KOO50299.1"/>
    <property type="molecule type" value="Genomic_DNA"/>
</dbReference>
<dbReference type="SMART" id="SM00267">
    <property type="entry name" value="GGDEF"/>
    <property type="match status" value="1"/>
</dbReference>
<dbReference type="RefSeq" id="WP_053399448.1">
    <property type="nucleotide sequence ID" value="NZ_LILC01000002.1"/>
</dbReference>
<dbReference type="Proteomes" id="UP000037558">
    <property type="component" value="Unassembled WGS sequence"/>
</dbReference>
<dbReference type="GO" id="GO:0032993">
    <property type="term" value="C:protein-DNA complex"/>
    <property type="evidence" value="ECO:0007669"/>
    <property type="project" value="TreeGrafter"/>
</dbReference>
<evidence type="ECO:0000256" key="1">
    <source>
        <dbReference type="ARBA" id="ARBA00022553"/>
    </source>
</evidence>
<dbReference type="GO" id="GO:0006355">
    <property type="term" value="P:regulation of DNA-templated transcription"/>
    <property type="evidence" value="ECO:0007669"/>
    <property type="project" value="TreeGrafter"/>
</dbReference>
<dbReference type="GO" id="GO:0005829">
    <property type="term" value="C:cytosol"/>
    <property type="evidence" value="ECO:0007669"/>
    <property type="project" value="TreeGrafter"/>
</dbReference>
<evidence type="ECO:0000259" key="10">
    <source>
        <dbReference type="PROSITE" id="PS50894"/>
    </source>
</evidence>
<dbReference type="PATRIC" id="fig|284581.3.peg.364"/>
<evidence type="ECO:0000313" key="11">
    <source>
        <dbReference type="EMBL" id="KOO50299.1"/>
    </source>
</evidence>
<evidence type="ECO:0000256" key="3">
    <source>
        <dbReference type="ARBA" id="ARBA00023015"/>
    </source>
</evidence>
<dbReference type="PROSITE" id="PS50887">
    <property type="entry name" value="GGDEF"/>
    <property type="match status" value="1"/>
</dbReference>
<dbReference type="InterPro" id="IPR008207">
    <property type="entry name" value="Sig_transdc_His_kin_Hpt_dom"/>
</dbReference>
<evidence type="ECO:0000256" key="2">
    <source>
        <dbReference type="ARBA" id="ARBA00023012"/>
    </source>
</evidence>
<dbReference type="NCBIfam" id="TIGR00254">
    <property type="entry name" value="GGDEF"/>
    <property type="match status" value="1"/>
</dbReference>
<feature type="domain" description="HPt" evidence="10">
    <location>
        <begin position="1"/>
        <end position="96"/>
    </location>
</feature>
<keyword evidence="12" id="KW-1185">Reference proteome</keyword>
<dbReference type="Gene3D" id="1.20.120.160">
    <property type="entry name" value="HPT domain"/>
    <property type="match status" value="1"/>
</dbReference>
<dbReference type="SUPFAM" id="SSF52172">
    <property type="entry name" value="CheY-like"/>
    <property type="match status" value="2"/>
</dbReference>
<dbReference type="InterPro" id="IPR043128">
    <property type="entry name" value="Rev_trsase/Diguanyl_cyclase"/>
</dbReference>
<evidence type="ECO:0000256" key="4">
    <source>
        <dbReference type="ARBA" id="ARBA00023125"/>
    </source>
</evidence>
<dbReference type="PANTHER" id="PTHR48111">
    <property type="entry name" value="REGULATOR OF RPOS"/>
    <property type="match status" value="1"/>
</dbReference>
<dbReference type="GO" id="GO:0000976">
    <property type="term" value="F:transcription cis-regulatory region binding"/>
    <property type="evidence" value="ECO:0007669"/>
    <property type="project" value="TreeGrafter"/>
</dbReference>
<sequence length="531" mass="61242">MNSKYQQMFLNNLQEKWEDFQEQQWNVDTDEVVRFFHQIAGTAGTIGLEEISKAAADKLRKVEKDPESVHFKKSVEWLLHIGNVTQTGVPQSLNISTVQTRQRGVLFLVDEDPLCLLYMRESLEHIGYHVVALTDPAAAFEQFYDIEPDCILLDMQSNREHTFEAISQYLDVMNQHFVPIILMSYDDSKENRLLAYESGADDFFVKNIEADELSLRISRHVQKKTMINRYRYMDELTKVYNKSYTEVAYNQFYYDLNQHETSFCMVLVTIDQFKEVNERYGHLKGDQLLITAADFLSGYINGNEVIIRHDGASFLLFLREKYAKGAQQRVKQIINDFSDLWAQGISEELILSMSSGLVKLEEKEKQLASALESVTKALAHAKHQGGNQLVVAGDHLGTIQKKINIAIVDDDEILRNILVRLITKIFAQKDYDVQVEAFREGISFLASDSYQQDIPCLVILDRMLPRLDGLSVLKRLKENPLFHTYVLMLTNRKNEEDIILALQSGADDYLTKPFKYEDLESRVAMLVKRMV</sequence>
<keyword evidence="5" id="KW-0804">Transcription</keyword>
<dbReference type="PROSITE" id="PS50894">
    <property type="entry name" value="HPT"/>
    <property type="match status" value="1"/>
</dbReference>
<dbReference type="CDD" id="cd00156">
    <property type="entry name" value="REC"/>
    <property type="match status" value="1"/>
</dbReference>
<dbReference type="CDD" id="cd17574">
    <property type="entry name" value="REC_OmpR"/>
    <property type="match status" value="1"/>
</dbReference>
<dbReference type="InterPro" id="IPR001789">
    <property type="entry name" value="Sig_transdc_resp-reg_receiver"/>
</dbReference>
<dbReference type="OrthoDB" id="9759607at2"/>
<evidence type="ECO:0000256" key="7">
    <source>
        <dbReference type="PROSITE-ProRule" id="PRU00169"/>
    </source>
</evidence>
<feature type="domain" description="Response regulatory" evidence="8">
    <location>
        <begin position="105"/>
        <end position="221"/>
    </location>
</feature>
<dbReference type="GO" id="GO:0000156">
    <property type="term" value="F:phosphorelay response regulator activity"/>
    <property type="evidence" value="ECO:0007669"/>
    <property type="project" value="TreeGrafter"/>
</dbReference>
<protein>
    <recommendedName>
        <fullName evidence="13">Phosphorelay protein LuxU</fullName>
    </recommendedName>
</protein>
<keyword evidence="4" id="KW-0238">DNA-binding</keyword>
<feature type="modified residue" description="Phosphohistidine" evidence="6">
    <location>
        <position position="37"/>
    </location>
</feature>
<dbReference type="InterPro" id="IPR000160">
    <property type="entry name" value="GGDEF_dom"/>
</dbReference>
<name>A0A0M0LGW4_9BACI</name>
<evidence type="ECO:0000256" key="5">
    <source>
        <dbReference type="ARBA" id="ARBA00023163"/>
    </source>
</evidence>
<dbReference type="InterPro" id="IPR029787">
    <property type="entry name" value="Nucleotide_cyclase"/>
</dbReference>
<comment type="caution">
    <text evidence="11">The sequence shown here is derived from an EMBL/GenBank/DDBJ whole genome shotgun (WGS) entry which is preliminary data.</text>
</comment>
<dbReference type="InterPro" id="IPR011006">
    <property type="entry name" value="CheY-like_superfamily"/>
</dbReference>
<dbReference type="SUPFAM" id="SSF55073">
    <property type="entry name" value="Nucleotide cyclase"/>
    <property type="match status" value="1"/>
</dbReference>
<dbReference type="PROSITE" id="PS50110">
    <property type="entry name" value="RESPONSE_REGULATORY"/>
    <property type="match status" value="2"/>
</dbReference>
<dbReference type="Gene3D" id="3.40.50.2300">
    <property type="match status" value="2"/>
</dbReference>
<dbReference type="InterPro" id="IPR036641">
    <property type="entry name" value="HPT_dom_sf"/>
</dbReference>
<evidence type="ECO:0000259" key="8">
    <source>
        <dbReference type="PROSITE" id="PS50110"/>
    </source>
</evidence>
<dbReference type="InterPro" id="IPR039420">
    <property type="entry name" value="WalR-like"/>
</dbReference>
<gene>
    <name evidence="11" type="ORF">AMD01_00615</name>
</gene>
<keyword evidence="1 7" id="KW-0597">Phosphoprotein</keyword>
<reference evidence="12" key="1">
    <citation type="submission" date="2015-08" db="EMBL/GenBank/DDBJ databases">
        <title>Fjat-14210 dsm16467.</title>
        <authorList>
            <person name="Liu B."/>
            <person name="Wang J."/>
            <person name="Zhu Y."/>
            <person name="Liu G."/>
            <person name="Chen Q."/>
            <person name="Chen Z."/>
            <person name="Lan J."/>
            <person name="Che J."/>
            <person name="Ge C."/>
            <person name="Shi H."/>
            <person name="Pan Z."/>
            <person name="Liu X."/>
        </authorList>
    </citation>
    <scope>NUCLEOTIDE SEQUENCE [LARGE SCALE GENOMIC DNA]</scope>
    <source>
        <strain evidence="12">DSM 16467</strain>
    </source>
</reference>
<dbReference type="SMART" id="SM00448">
    <property type="entry name" value="REC"/>
    <property type="match status" value="2"/>
</dbReference>
<dbReference type="Pfam" id="PF00990">
    <property type="entry name" value="GGDEF"/>
    <property type="match status" value="1"/>
</dbReference>
<dbReference type="STRING" id="284581.AMD01_00615"/>
<evidence type="ECO:0000256" key="6">
    <source>
        <dbReference type="PROSITE-ProRule" id="PRU00110"/>
    </source>
</evidence>
<dbReference type="SUPFAM" id="SSF47226">
    <property type="entry name" value="Histidine-containing phosphotransfer domain, HPT domain"/>
    <property type="match status" value="1"/>
</dbReference>
<dbReference type="CDD" id="cd01949">
    <property type="entry name" value="GGDEF"/>
    <property type="match status" value="1"/>
</dbReference>
<dbReference type="Pfam" id="PF01627">
    <property type="entry name" value="Hpt"/>
    <property type="match status" value="1"/>
</dbReference>
<dbReference type="Gene3D" id="3.30.70.270">
    <property type="match status" value="1"/>
</dbReference>
<keyword evidence="2" id="KW-0902">Two-component regulatory system</keyword>
<feature type="domain" description="GGDEF" evidence="9">
    <location>
        <begin position="261"/>
        <end position="394"/>
    </location>
</feature>
<keyword evidence="3" id="KW-0805">Transcription regulation</keyword>
<accession>A0A0M0LGW4</accession>
<evidence type="ECO:0000259" key="9">
    <source>
        <dbReference type="PROSITE" id="PS50887"/>
    </source>
</evidence>
<organism evidence="11 12">
    <name type="scientific">Priestia koreensis</name>
    <dbReference type="NCBI Taxonomy" id="284581"/>
    <lineage>
        <taxon>Bacteria</taxon>
        <taxon>Bacillati</taxon>
        <taxon>Bacillota</taxon>
        <taxon>Bacilli</taxon>
        <taxon>Bacillales</taxon>
        <taxon>Bacillaceae</taxon>
        <taxon>Priestia</taxon>
    </lineage>
</organism>
<feature type="modified residue" description="4-aspartylphosphate" evidence="7">
    <location>
        <position position="154"/>
    </location>
</feature>
<evidence type="ECO:0008006" key="13">
    <source>
        <dbReference type="Google" id="ProtNLM"/>
    </source>
</evidence>
<dbReference type="Pfam" id="PF00072">
    <property type="entry name" value="Response_reg"/>
    <property type="match status" value="2"/>
</dbReference>
<feature type="domain" description="Response regulatory" evidence="8">
    <location>
        <begin position="404"/>
        <end position="527"/>
    </location>
</feature>
<feature type="modified residue" description="4-aspartylphosphate" evidence="7">
    <location>
        <position position="461"/>
    </location>
</feature>
<evidence type="ECO:0000313" key="12">
    <source>
        <dbReference type="Proteomes" id="UP000037558"/>
    </source>
</evidence>
<proteinExistence type="predicted"/>